<dbReference type="Proteomes" id="UP000009319">
    <property type="component" value="Unassembled WGS sequence"/>
</dbReference>
<dbReference type="EMBL" id="CANI01000019">
    <property type="protein sequence ID" value="CCM75688.1"/>
    <property type="molecule type" value="Genomic_DNA"/>
</dbReference>
<name>K0PPB3_9HYPH</name>
<evidence type="ECO:0000313" key="1">
    <source>
        <dbReference type="EMBL" id="CCM75688.1"/>
    </source>
</evidence>
<reference evidence="1 2" key="1">
    <citation type="journal article" date="2013" name="Genome Announc.">
        <title>Draft Genome Sequence of Rhizobium mesoamericanum STM3625, a Nitrogen-Fixing Symbiont of Mimosa pudica Isolated in French Guiana (South America).</title>
        <authorList>
            <person name="Moulin L."/>
            <person name="Mornico D."/>
            <person name="Melkonian R."/>
            <person name="Klonowska A."/>
        </authorList>
    </citation>
    <scope>NUCLEOTIDE SEQUENCE [LARGE SCALE GENOMIC DNA]</scope>
    <source>
        <strain evidence="1 2">STM3625</strain>
    </source>
</reference>
<dbReference type="STRING" id="1211777.BN77_2858"/>
<organism evidence="1 2">
    <name type="scientific">Rhizobium mesoamericanum STM3625</name>
    <dbReference type="NCBI Taxonomy" id="1211777"/>
    <lineage>
        <taxon>Bacteria</taxon>
        <taxon>Pseudomonadati</taxon>
        <taxon>Pseudomonadota</taxon>
        <taxon>Alphaproteobacteria</taxon>
        <taxon>Hyphomicrobiales</taxon>
        <taxon>Rhizobiaceae</taxon>
        <taxon>Rhizobium/Agrobacterium group</taxon>
        <taxon>Rhizobium</taxon>
    </lineage>
</organism>
<comment type="caution">
    <text evidence="1">The sequence shown here is derived from an EMBL/GenBank/DDBJ whole genome shotgun (WGS) entry which is preliminary data.</text>
</comment>
<proteinExistence type="predicted"/>
<dbReference type="HOGENOM" id="CLU_2773081_0_0_5"/>
<dbReference type="AlphaFoldDB" id="K0PPB3"/>
<sequence>MFTSPSTRPMRLGELGFEPEAQEMCLMRRKQMIFWLTAMGHLHMFRALPDGRAARQLGERSSAGRATDF</sequence>
<protein>
    <submittedName>
        <fullName evidence="1">Uncharacterized protein</fullName>
    </submittedName>
</protein>
<keyword evidence="2" id="KW-1185">Reference proteome</keyword>
<evidence type="ECO:0000313" key="2">
    <source>
        <dbReference type="Proteomes" id="UP000009319"/>
    </source>
</evidence>
<accession>K0PPB3</accession>
<gene>
    <name evidence="1" type="ORF">BN77_2858</name>
</gene>